<feature type="transmembrane region" description="Helical" evidence="1">
    <location>
        <begin position="72"/>
        <end position="96"/>
    </location>
</feature>
<keyword evidence="1" id="KW-1133">Transmembrane helix</keyword>
<feature type="transmembrane region" description="Helical" evidence="1">
    <location>
        <begin position="38"/>
        <end position="60"/>
    </location>
</feature>
<accession>A0A3L6L4S1</accession>
<evidence type="ECO:0000256" key="1">
    <source>
        <dbReference type="SAM" id="Phobius"/>
    </source>
</evidence>
<evidence type="ECO:0000313" key="2">
    <source>
        <dbReference type="EMBL" id="RHW70541.1"/>
    </source>
</evidence>
<proteinExistence type="predicted"/>
<name>A0A3L6L4S1_9TRYP</name>
<protein>
    <submittedName>
        <fullName evidence="2">Uncharacterized protein</fullName>
    </submittedName>
</protein>
<dbReference type="Proteomes" id="UP000266743">
    <property type="component" value="Chromosome 9"/>
</dbReference>
<keyword evidence="1" id="KW-0472">Membrane</keyword>
<comment type="caution">
    <text evidence="2">The sequence shown here is derived from an EMBL/GenBank/DDBJ whole genome shotgun (WGS) entry which is preliminary data.</text>
</comment>
<organism evidence="2">
    <name type="scientific">Trypanosoma brucei equiperdum</name>
    <dbReference type="NCBI Taxonomy" id="630700"/>
    <lineage>
        <taxon>Eukaryota</taxon>
        <taxon>Discoba</taxon>
        <taxon>Euglenozoa</taxon>
        <taxon>Kinetoplastea</taxon>
        <taxon>Metakinetoplastina</taxon>
        <taxon>Trypanosomatida</taxon>
        <taxon>Trypanosomatidae</taxon>
        <taxon>Trypanosoma</taxon>
    </lineage>
</organism>
<dbReference type="EMBL" id="QSBY01000009">
    <property type="protein sequence ID" value="RHW70541.1"/>
    <property type="molecule type" value="Genomic_DNA"/>
</dbReference>
<reference evidence="2" key="1">
    <citation type="submission" date="2018-09" db="EMBL/GenBank/DDBJ databases">
        <title>whole genome sequence of T. equiperdum IVM-t1 strain.</title>
        <authorList>
            <person name="Suganuma K."/>
        </authorList>
    </citation>
    <scope>NUCLEOTIDE SEQUENCE [LARGE SCALE GENOMIC DNA]</scope>
    <source>
        <strain evidence="2">IVM-t1</strain>
    </source>
</reference>
<keyword evidence="1" id="KW-0812">Transmembrane</keyword>
<sequence length="105" mass="12294">MSLLLRSFGTHIHLYIFIVKCLEEIGIVYPSVSLFDLIFMLFCCQQCCFHAPFFIIGCCIWKMQTDEGGPMLQFFSFCASSVYHITFFFSFLFFSAPSWQVFEVF</sequence>
<dbReference type="AlphaFoldDB" id="A0A3L6L4S1"/>
<gene>
    <name evidence="2" type="ORF">DPX39_090082400</name>
</gene>